<dbReference type="Gene3D" id="1.25.40.10">
    <property type="entry name" value="Tetratricopeptide repeat domain"/>
    <property type="match status" value="2"/>
</dbReference>
<organism evidence="4 5">
    <name type="scientific">Punica granatum</name>
    <name type="common">Pomegranate</name>
    <dbReference type="NCBI Taxonomy" id="22663"/>
    <lineage>
        <taxon>Eukaryota</taxon>
        <taxon>Viridiplantae</taxon>
        <taxon>Streptophyta</taxon>
        <taxon>Embryophyta</taxon>
        <taxon>Tracheophyta</taxon>
        <taxon>Spermatophyta</taxon>
        <taxon>Magnoliopsida</taxon>
        <taxon>eudicotyledons</taxon>
        <taxon>Gunneridae</taxon>
        <taxon>Pentapetalae</taxon>
        <taxon>rosids</taxon>
        <taxon>malvids</taxon>
        <taxon>Myrtales</taxon>
        <taxon>Lythraceae</taxon>
        <taxon>Punica</taxon>
    </lineage>
</organism>
<dbReference type="GeneID" id="116214025"/>
<feature type="repeat" description="PPR" evidence="2">
    <location>
        <begin position="527"/>
        <end position="561"/>
    </location>
</feature>
<evidence type="ECO:0000259" key="3">
    <source>
        <dbReference type="Pfam" id="PF17177"/>
    </source>
</evidence>
<dbReference type="OrthoDB" id="185373at2759"/>
<keyword evidence="1" id="KW-0677">Repeat</keyword>
<dbReference type="RefSeq" id="XP_031405098.1">
    <property type="nucleotide sequence ID" value="XM_031549238.1"/>
</dbReference>
<dbReference type="EMBL" id="MTKT01003414">
    <property type="protein sequence ID" value="OWM75060.1"/>
    <property type="molecule type" value="Genomic_DNA"/>
</dbReference>
<keyword evidence="6" id="KW-1185">Reference proteome</keyword>
<dbReference type="PANTHER" id="PTHR46862:SF2">
    <property type="entry name" value="OS02G0611400 PROTEIN"/>
    <property type="match status" value="1"/>
</dbReference>
<dbReference type="Pfam" id="PF01535">
    <property type="entry name" value="PPR"/>
    <property type="match status" value="2"/>
</dbReference>
<sequence>MNLQRLVSRRTVTCLSRLNGRLLSQCSYSERNFSSLAPIAPPSRALNAPCNYMVRKWRFQRSDIAFIRCFHSAQEVGESETEDDDEDGTMNEFLSRFVWIMRDKLKQAYPDSDKSTIDAMLLVIAEKVVDEIKKDGIDKMLLGAAPSVPSADFSEDLWRMVWEVSSKVLGDMEKERKKEKLKRFLQEEEVKDMCRFAGEVGIRGDMLRELRFKWASEKMEESDFYERLEVMRENAEAREEEEEEGGEEAKAYGAQEEAEGVEGGPMEEKRNVLSLPKRRGKFKYKIYGLDLSDSRWAELADKIHEANEITWPQEPKPITGKCKLATDRILSMKEEDDPSPLLAEWKELLKPSRVDWMNLLDILKEKSIRLHYKVAELLLSEESFQTDIRDYSKLIDAYATENCLEDAERLLKKMHEDGVSPDILISTIVVHMYCKVGNLDRAKEAFDTLRAQGFRHNIKAYNAMIMAYVKAGQSKSAEMLMREMEARDLKPTEEIYMALLQSFAQQGDVGGAGRIATTMQFAGFQPSSESCTLLVEAYGKAGDPDQARSNFDYMIKIGYQPNDRSVASMIAAYQKKNLLDKALNLLLVLQKEHGFEPGVSTYTVLVDWLGKLQLIDEAEQALGKIAELGEAPPSKIHVSLCDMYSRAGLERKALQALGVLEAKKEELGHEDFERIINGLIKGGFYKDAQRVNGLMAAQGFTPSEPLKVALEGSQSAAFKGKRPSPSGR</sequence>
<dbReference type="Proteomes" id="UP000197138">
    <property type="component" value="Unassembled WGS sequence"/>
</dbReference>
<dbReference type="Pfam" id="PF17177">
    <property type="entry name" value="PPR_long"/>
    <property type="match status" value="1"/>
</dbReference>
<feature type="repeat" description="PPR" evidence="2">
    <location>
        <begin position="457"/>
        <end position="491"/>
    </location>
</feature>
<evidence type="ECO:0000313" key="5">
    <source>
        <dbReference type="Proteomes" id="UP000197138"/>
    </source>
</evidence>
<gene>
    <name evidence="7" type="primary">LOC116214025</name>
    <name evidence="4" type="ORF">CDL15_Pgr021411</name>
</gene>
<dbReference type="PANTHER" id="PTHR46862">
    <property type="entry name" value="OS07G0661900 PROTEIN"/>
    <property type="match status" value="1"/>
</dbReference>
<feature type="domain" description="PROP1-like PPR" evidence="3">
    <location>
        <begin position="377"/>
        <end position="508"/>
    </location>
</feature>
<reference evidence="6" key="3">
    <citation type="journal article" date="2020" name="Plant Biotechnol. J.">
        <title>The pomegranate (Punica granatum L.) draft genome dissects genetic divergence between soft- and hard-seeded cultivars.</title>
        <authorList>
            <person name="Luo X."/>
            <person name="Li H."/>
            <person name="Wu Z."/>
            <person name="Yao W."/>
            <person name="Zhao P."/>
            <person name="Cao D."/>
            <person name="Yu H."/>
            <person name="Li K."/>
            <person name="Poudel K."/>
            <person name="Zhao D."/>
            <person name="Zhang F."/>
            <person name="Xia X."/>
            <person name="Chen L."/>
            <person name="Wang Q."/>
            <person name="Jing D."/>
            <person name="Cao S."/>
        </authorList>
    </citation>
    <scope>NUCLEOTIDE SEQUENCE [LARGE SCALE GENOMIC DNA]</scope>
</reference>
<dbReference type="SUPFAM" id="SSF81901">
    <property type="entry name" value="HCP-like"/>
    <property type="match status" value="1"/>
</dbReference>
<evidence type="ECO:0000313" key="7">
    <source>
        <dbReference type="RefSeq" id="XP_031405098.1"/>
    </source>
</evidence>
<reference evidence="7" key="4">
    <citation type="submission" date="2025-04" db="UniProtKB">
        <authorList>
            <consortium name="RefSeq"/>
        </authorList>
    </citation>
    <scope>IDENTIFICATION</scope>
    <source>
        <tissue evidence="7">Leaf</tissue>
    </source>
</reference>
<reference evidence="5" key="1">
    <citation type="journal article" date="2017" name="Plant J.">
        <title>The pomegranate (Punica granatum L.) genome and the genomics of punicalagin biosynthesis.</title>
        <authorList>
            <person name="Qin G."/>
            <person name="Xu C."/>
            <person name="Ming R."/>
            <person name="Tang H."/>
            <person name="Guyot R."/>
            <person name="Kramer E.M."/>
            <person name="Hu Y."/>
            <person name="Yi X."/>
            <person name="Qi Y."/>
            <person name="Xu X."/>
            <person name="Gao Z."/>
            <person name="Pan H."/>
            <person name="Jian J."/>
            <person name="Tian Y."/>
            <person name="Yue Z."/>
            <person name="Xu Y."/>
        </authorList>
    </citation>
    <scope>NUCLEOTIDE SEQUENCE [LARGE SCALE GENOMIC DNA]</scope>
    <source>
        <strain evidence="5">cv. Dabenzi</strain>
    </source>
</reference>
<reference evidence="4" key="2">
    <citation type="submission" date="2017-06" db="EMBL/GenBank/DDBJ databases">
        <title>The pomegranate genome and the genomics of punicalagin biosynthesis.</title>
        <authorList>
            <person name="Xu C."/>
        </authorList>
    </citation>
    <scope>NUCLEOTIDE SEQUENCE [LARGE SCALE GENOMIC DNA]</scope>
    <source>
        <tissue evidence="4">Fresh leaf</tissue>
    </source>
</reference>
<evidence type="ECO:0000256" key="2">
    <source>
        <dbReference type="PROSITE-ProRule" id="PRU00708"/>
    </source>
</evidence>
<dbReference type="InterPro" id="IPR033443">
    <property type="entry name" value="PROP1-like_PPR_dom"/>
</dbReference>
<feature type="repeat" description="PPR" evidence="2">
    <location>
        <begin position="422"/>
        <end position="456"/>
    </location>
</feature>
<dbReference type="PROSITE" id="PS51375">
    <property type="entry name" value="PPR"/>
    <property type="match status" value="4"/>
</dbReference>
<dbReference type="InterPro" id="IPR002885">
    <property type="entry name" value="PPR_rpt"/>
</dbReference>
<dbReference type="NCBIfam" id="TIGR00756">
    <property type="entry name" value="PPR"/>
    <property type="match status" value="3"/>
</dbReference>
<evidence type="ECO:0000256" key="1">
    <source>
        <dbReference type="ARBA" id="ARBA00022737"/>
    </source>
</evidence>
<accession>A0A218WRR3</accession>
<dbReference type="Proteomes" id="UP000515151">
    <property type="component" value="Chromosome 7"/>
</dbReference>
<dbReference type="InterPro" id="IPR011990">
    <property type="entry name" value="TPR-like_helical_dom_sf"/>
</dbReference>
<evidence type="ECO:0000313" key="6">
    <source>
        <dbReference type="Proteomes" id="UP000515151"/>
    </source>
</evidence>
<feature type="repeat" description="PPR" evidence="2">
    <location>
        <begin position="387"/>
        <end position="421"/>
    </location>
</feature>
<protein>
    <submittedName>
        <fullName evidence="7">Pentatricopeptide repeat-containing protein At2g35130</fullName>
    </submittedName>
</protein>
<dbReference type="AlphaFoldDB" id="A0A218WRR3"/>
<evidence type="ECO:0000313" key="4">
    <source>
        <dbReference type="EMBL" id="OWM75060.1"/>
    </source>
</evidence>
<name>A0A218WRR3_PUNGR</name>
<proteinExistence type="predicted"/>